<keyword evidence="4" id="KW-0949">S-adenosyl-L-methionine</keyword>
<evidence type="ECO:0000256" key="1">
    <source>
        <dbReference type="ARBA" id="ARBA00006594"/>
    </source>
</evidence>
<dbReference type="InterPro" id="IPR002295">
    <property type="entry name" value="N4/N6-MTase_EcoPI_Mod-like"/>
</dbReference>
<name>E6QA13_9ZZZZ</name>
<evidence type="ECO:0000256" key="3">
    <source>
        <dbReference type="ARBA" id="ARBA00022679"/>
    </source>
</evidence>
<reference evidence="6" key="1">
    <citation type="submission" date="2009-10" db="EMBL/GenBank/DDBJ databases">
        <title>Diversity of trophic interactions inside an arsenic-rich microbial ecosystem.</title>
        <authorList>
            <person name="Bertin P.N."/>
            <person name="Heinrich-Salmeron A."/>
            <person name="Pelletier E."/>
            <person name="Goulhen-Chollet F."/>
            <person name="Arsene-Ploetze F."/>
            <person name="Gallien S."/>
            <person name="Calteau A."/>
            <person name="Vallenet D."/>
            <person name="Casiot C."/>
            <person name="Chane-Woon-Ming B."/>
            <person name="Giloteaux L."/>
            <person name="Barakat M."/>
            <person name="Bonnefoy V."/>
            <person name="Bruneel O."/>
            <person name="Chandler M."/>
            <person name="Cleiss J."/>
            <person name="Duran R."/>
            <person name="Elbaz-Poulichet F."/>
            <person name="Fonknechten N."/>
            <person name="Lauga B."/>
            <person name="Mornico D."/>
            <person name="Ortet P."/>
            <person name="Schaeffer C."/>
            <person name="Siguier P."/>
            <person name="Alexander Thil Smith A."/>
            <person name="Van Dorsselaer A."/>
            <person name="Weissenbach J."/>
            <person name="Medigue C."/>
            <person name="Le Paslier D."/>
        </authorList>
    </citation>
    <scope>NUCLEOTIDE SEQUENCE</scope>
</reference>
<dbReference type="SUPFAM" id="SSF53335">
    <property type="entry name" value="S-adenosyl-L-methionine-dependent methyltransferases"/>
    <property type="match status" value="1"/>
</dbReference>
<keyword evidence="3 6" id="KW-0808">Transferase</keyword>
<dbReference type="PROSITE" id="PS00092">
    <property type="entry name" value="N6_MTASE"/>
    <property type="match status" value="1"/>
</dbReference>
<sequence length="542" mass="61719">MPTLTWVGKDKVVNHHHEVPFRVLNKQYTFEADSGTPTNSTDNRIIHGDNLEALKSLLPEFEGKVKCIYIDPPYNTGNEGWCYNDNVNDAKMQKWLGNVVGKEGEDLTRHDKWLCMMYPRLKLLHRLLADDGVIFISIDDNEVQHLRPVLDEIFGSQNRVEQFIWKKSYGGGAKERYAVTVHEYILLYSKQKDRLSELSLPPDKDSESRYYKLRDDKFEMRGPFRTKPLEATKSMDARENLVYPIPAPDGSQVMPKRQWWWSRSRVLEAIQNDDLYFIRGKSGEWSVQYKQYLRDVEGNQRKAKPFSIIDGIYTQTGSASLREIFAESTDERFQFPKPADLIERLLTMLPYNSDSIVLDSFAGSGTTAHAVLKLNAQDGGTRRFILVERMGYAETITAERVRRVMNGYGSESKAVGGLGGGFDYYTIGAPLFTADDLLNEAVGVNAIRGYVAYTEGIPAADQVMPDNPVSPYLLGRNADTAWFFYYEPDRPTALDMEFLGGVQIGDKPGTTIIYADRCLLSSDFMTRNGLIFKKIPRDISRF</sequence>
<feature type="domain" description="DNA methylase N-4/N-6" evidence="5">
    <location>
        <begin position="65"/>
        <end position="389"/>
    </location>
</feature>
<dbReference type="Gene3D" id="3.40.50.150">
    <property type="entry name" value="Vaccinia Virus protein VP39"/>
    <property type="match status" value="1"/>
</dbReference>
<gene>
    <name evidence="6" type="ORF">CARN5_2528</name>
</gene>
<dbReference type="EMBL" id="CABP01000042">
    <property type="protein sequence ID" value="CBI04039.1"/>
    <property type="molecule type" value="Genomic_DNA"/>
</dbReference>
<dbReference type="GO" id="GO:0015667">
    <property type="term" value="F:site-specific DNA-methyltransferase (cytosine-N4-specific) activity"/>
    <property type="evidence" value="ECO:0007669"/>
    <property type="project" value="UniProtKB-EC"/>
</dbReference>
<evidence type="ECO:0000313" key="6">
    <source>
        <dbReference type="EMBL" id="CBI04039.1"/>
    </source>
</evidence>
<accession>E6QA13</accession>
<protein>
    <submittedName>
        <fullName evidence="6">Putative DNA methylase N-4/N-6</fullName>
        <ecNumber evidence="6">2.1.1.113</ecNumber>
    </submittedName>
</protein>
<dbReference type="GO" id="GO:0032259">
    <property type="term" value="P:methylation"/>
    <property type="evidence" value="ECO:0007669"/>
    <property type="project" value="UniProtKB-KW"/>
</dbReference>
<dbReference type="InterPro" id="IPR002052">
    <property type="entry name" value="DNA_methylase_N6_adenine_CS"/>
</dbReference>
<dbReference type="GO" id="GO:0008170">
    <property type="term" value="F:N-methyltransferase activity"/>
    <property type="evidence" value="ECO:0007669"/>
    <property type="project" value="InterPro"/>
</dbReference>
<evidence type="ECO:0000256" key="4">
    <source>
        <dbReference type="ARBA" id="ARBA00022691"/>
    </source>
</evidence>
<organism evidence="6">
    <name type="scientific">mine drainage metagenome</name>
    <dbReference type="NCBI Taxonomy" id="410659"/>
    <lineage>
        <taxon>unclassified sequences</taxon>
        <taxon>metagenomes</taxon>
        <taxon>ecological metagenomes</taxon>
    </lineage>
</organism>
<dbReference type="InterPro" id="IPR029063">
    <property type="entry name" value="SAM-dependent_MTases_sf"/>
</dbReference>
<comment type="caution">
    <text evidence="6">The sequence shown here is derived from an EMBL/GenBank/DDBJ whole genome shotgun (WGS) entry which is preliminary data.</text>
</comment>
<dbReference type="AlphaFoldDB" id="E6QA13"/>
<comment type="similarity">
    <text evidence="1">Belongs to the N(4)/N(6)-methyltransferase family.</text>
</comment>
<dbReference type="Pfam" id="PF01555">
    <property type="entry name" value="N6_N4_Mtase"/>
    <property type="match status" value="1"/>
</dbReference>
<evidence type="ECO:0000259" key="5">
    <source>
        <dbReference type="Pfam" id="PF01555"/>
    </source>
</evidence>
<dbReference type="PRINTS" id="PR00506">
    <property type="entry name" value="D21N6MTFRASE"/>
</dbReference>
<evidence type="ECO:0000256" key="2">
    <source>
        <dbReference type="ARBA" id="ARBA00022603"/>
    </source>
</evidence>
<keyword evidence="2 6" id="KW-0489">Methyltransferase</keyword>
<proteinExistence type="inferred from homology"/>
<dbReference type="GO" id="GO:0003677">
    <property type="term" value="F:DNA binding"/>
    <property type="evidence" value="ECO:0007669"/>
    <property type="project" value="InterPro"/>
</dbReference>
<dbReference type="InterPro" id="IPR002941">
    <property type="entry name" value="DNA_methylase_N4/N6"/>
</dbReference>
<dbReference type="EC" id="2.1.1.113" evidence="6"/>